<evidence type="ECO:0000313" key="2">
    <source>
        <dbReference type="Proteomes" id="UP000291793"/>
    </source>
</evidence>
<evidence type="ECO:0000313" key="1">
    <source>
        <dbReference type="EMBL" id="TCC13172.1"/>
    </source>
</evidence>
<proteinExistence type="predicted"/>
<gene>
    <name evidence="1" type="ORF">E0L21_07520</name>
</gene>
<dbReference type="AlphaFoldDB" id="A0A4R0HUN1"/>
<dbReference type="OrthoDB" id="6624942at2"/>
<name>A0A4R0HUN1_9ENTR</name>
<keyword evidence="2" id="KW-1185">Reference proteome</keyword>
<organism evidence="1 2">
    <name type="scientific">Kosakonia quasisacchari</name>
    <dbReference type="NCBI Taxonomy" id="2529380"/>
    <lineage>
        <taxon>Bacteria</taxon>
        <taxon>Pseudomonadati</taxon>
        <taxon>Pseudomonadota</taxon>
        <taxon>Gammaproteobacteria</taxon>
        <taxon>Enterobacterales</taxon>
        <taxon>Enterobacteriaceae</taxon>
        <taxon>Kosakonia</taxon>
    </lineage>
</organism>
<protein>
    <submittedName>
        <fullName evidence="1">Uncharacterized protein</fullName>
    </submittedName>
</protein>
<dbReference type="Proteomes" id="UP000291793">
    <property type="component" value="Unassembled WGS sequence"/>
</dbReference>
<reference evidence="1 2" key="1">
    <citation type="submission" date="2019-02" db="EMBL/GenBank/DDBJ databases">
        <title>The draft genome of Kosakonia quasisacchari strain WCHKQ120001.</title>
        <authorList>
            <person name="Wang C."/>
            <person name="Feng Y."/>
            <person name="Zong Z."/>
        </authorList>
    </citation>
    <scope>NUCLEOTIDE SEQUENCE [LARGE SCALE GENOMIC DNA]</scope>
    <source>
        <strain evidence="1 2">WCHKQ120001</strain>
    </source>
</reference>
<comment type="caution">
    <text evidence="1">The sequence shown here is derived from an EMBL/GenBank/DDBJ whole genome shotgun (WGS) entry which is preliminary data.</text>
</comment>
<sequence>MYLNGAYLHKSIDKRRRKGHIPRPLNCPYRSYLGVGPWLISNQLRSAPFSLKRLASTTLAAAQ</sequence>
<accession>A0A4R0HUN1</accession>
<dbReference type="EMBL" id="SJOP01000005">
    <property type="protein sequence ID" value="TCC13172.1"/>
    <property type="molecule type" value="Genomic_DNA"/>
</dbReference>